<dbReference type="EMBL" id="AP019644">
    <property type="protein sequence ID" value="BBJ70690.1"/>
    <property type="molecule type" value="Genomic_DNA"/>
</dbReference>
<sequence>MVSKILCPLISIFLFNNNSVYWLLCTFFFISCIFNSLFFWFGVSDLRLLWANISLNSSSVLFLIFFLGCSQSLYLLYYYLFWSSLVCLIFFYNDIYYINILFNWGIISILFAIPFSLGLVYKVTVITCLLGCNSDWIIVIPLFFYNIVEQYYLFKLLGYNSSSIIYNY</sequence>
<geneLocation type="mitochondrion" evidence="2"/>
<keyword evidence="1" id="KW-0472">Membrane</keyword>
<organism evidence="2">
    <name type="scientific">Benedenia seriolae</name>
    <name type="common">Skin fluke</name>
    <dbReference type="NCBI Taxonomy" id="160838"/>
    <lineage>
        <taxon>Eukaryota</taxon>
        <taxon>Metazoa</taxon>
        <taxon>Spiralia</taxon>
        <taxon>Lophotrochozoa</taxon>
        <taxon>Platyhelminthes</taxon>
        <taxon>Monogenea</taxon>
        <taxon>Monopisthocotylea</taxon>
        <taxon>Capsalidea</taxon>
        <taxon>Capsalidae</taxon>
        <taxon>Benedenia</taxon>
    </lineage>
</organism>
<accession>A0A499VUA7</accession>
<dbReference type="EMBL" id="AP019643">
    <property type="protein sequence ID" value="BBJ70678.1"/>
    <property type="molecule type" value="Genomic_DNA"/>
</dbReference>
<keyword evidence="1" id="KW-1133">Transmembrane helix</keyword>
<feature type="transmembrane region" description="Helical" evidence="1">
    <location>
        <begin position="100"/>
        <end position="117"/>
    </location>
</feature>
<evidence type="ECO:0000256" key="1">
    <source>
        <dbReference type="SAM" id="Phobius"/>
    </source>
</evidence>
<dbReference type="PROSITE" id="PS51257">
    <property type="entry name" value="PROKAR_LIPOPROTEIN"/>
    <property type="match status" value="1"/>
</dbReference>
<feature type="transmembrane region" description="Helical" evidence="1">
    <location>
        <begin position="74"/>
        <end position="93"/>
    </location>
</feature>
<name>A0A499VUA7_BENSE</name>
<feature type="transmembrane region" description="Helical" evidence="1">
    <location>
        <begin position="20"/>
        <end position="41"/>
    </location>
</feature>
<feature type="transmembrane region" description="Helical" evidence="1">
    <location>
        <begin position="48"/>
        <end position="68"/>
    </location>
</feature>
<evidence type="ECO:0000313" key="2">
    <source>
        <dbReference type="EMBL" id="BBJ70678.1"/>
    </source>
</evidence>
<keyword evidence="1" id="KW-0812">Transmembrane</keyword>
<reference evidence="2" key="1">
    <citation type="journal article" date="2019" name="Fish Pathol.">
        <title>Phylogenetic Analysis with Complete Mitochondrial Genome Sequences of Benedenia seriolae Specimens Derived from Japanese Seriola spp.</title>
        <authorList>
            <person name="Kawato S."/>
            <person name="Kobayashi K."/>
            <person name="Shirakashi S."/>
            <person name="Yanagi M."/>
            <person name="Fukuda Y."/>
            <person name="Yamashita H."/>
            <person name="Nozaki R."/>
            <person name="Hirono I."/>
            <person name="Kondo H."/>
        </authorList>
    </citation>
    <scope>NUCLEOTIDE SEQUENCE</scope>
    <source>
        <strain evidence="2">Oita01</strain>
        <strain evidence="3">Shirahama01</strain>
    </source>
</reference>
<evidence type="ECO:0000313" key="3">
    <source>
        <dbReference type="EMBL" id="BBJ70690.1"/>
    </source>
</evidence>
<keyword evidence="2" id="KW-0496">Mitochondrion</keyword>
<protein>
    <submittedName>
        <fullName evidence="2">NADH dehydrogenase subunit 2</fullName>
    </submittedName>
</protein>
<dbReference type="AlphaFoldDB" id="A0A499VUA7"/>
<gene>
    <name evidence="2" type="primary">ND2</name>
</gene>
<proteinExistence type="predicted"/>